<evidence type="ECO:0000313" key="2">
    <source>
        <dbReference type="EMBL" id="GBN94745.1"/>
    </source>
</evidence>
<proteinExistence type="predicted"/>
<evidence type="ECO:0000313" key="3">
    <source>
        <dbReference type="Proteomes" id="UP000499080"/>
    </source>
</evidence>
<dbReference type="Proteomes" id="UP000499080">
    <property type="component" value="Unassembled WGS sequence"/>
</dbReference>
<dbReference type="AlphaFoldDB" id="A0A4Y2T6I1"/>
<feature type="region of interest" description="Disordered" evidence="1">
    <location>
        <begin position="13"/>
        <end position="49"/>
    </location>
</feature>
<dbReference type="OrthoDB" id="10523356at2759"/>
<name>A0A4Y2T6I1_ARAVE</name>
<reference evidence="2 3" key="1">
    <citation type="journal article" date="2019" name="Sci. Rep.">
        <title>Orb-weaving spider Araneus ventricosus genome elucidates the spidroin gene catalogue.</title>
        <authorList>
            <person name="Kono N."/>
            <person name="Nakamura H."/>
            <person name="Ohtoshi R."/>
            <person name="Moran D.A.P."/>
            <person name="Shinohara A."/>
            <person name="Yoshida Y."/>
            <person name="Fujiwara M."/>
            <person name="Mori M."/>
            <person name="Tomita M."/>
            <person name="Arakawa K."/>
        </authorList>
    </citation>
    <scope>NUCLEOTIDE SEQUENCE [LARGE SCALE GENOMIC DNA]</scope>
</reference>
<organism evidence="2 3">
    <name type="scientific">Araneus ventricosus</name>
    <name type="common">Orbweaver spider</name>
    <name type="synonym">Epeira ventricosa</name>
    <dbReference type="NCBI Taxonomy" id="182803"/>
    <lineage>
        <taxon>Eukaryota</taxon>
        <taxon>Metazoa</taxon>
        <taxon>Ecdysozoa</taxon>
        <taxon>Arthropoda</taxon>
        <taxon>Chelicerata</taxon>
        <taxon>Arachnida</taxon>
        <taxon>Araneae</taxon>
        <taxon>Araneomorphae</taxon>
        <taxon>Entelegynae</taxon>
        <taxon>Araneoidea</taxon>
        <taxon>Araneidae</taxon>
        <taxon>Araneus</taxon>
    </lineage>
</organism>
<keyword evidence="3" id="KW-1185">Reference proteome</keyword>
<sequence length="66" mass="7220">MGKCYSCFRAKFTPSSQDGKTGGLPLVPTRKPSKPDVPGELPRPPSVDSNRFTVKVNRVHVLPILD</sequence>
<protein>
    <submittedName>
        <fullName evidence="2">Uncharacterized protein</fullName>
    </submittedName>
</protein>
<evidence type="ECO:0000256" key="1">
    <source>
        <dbReference type="SAM" id="MobiDB-lite"/>
    </source>
</evidence>
<accession>A0A4Y2T6I1</accession>
<dbReference type="EMBL" id="BGPR01025653">
    <property type="protein sequence ID" value="GBN94745.1"/>
    <property type="molecule type" value="Genomic_DNA"/>
</dbReference>
<comment type="caution">
    <text evidence="2">The sequence shown here is derived from an EMBL/GenBank/DDBJ whole genome shotgun (WGS) entry which is preliminary data.</text>
</comment>
<gene>
    <name evidence="2" type="ORF">AVEN_239873_1</name>
</gene>